<name>A0A098RY90_9BACT</name>
<protein>
    <submittedName>
        <fullName evidence="1">Uncharacterized protein</fullName>
    </submittedName>
</protein>
<organism evidence="1 2">
    <name type="scientific">Phaeodactylibacter xiamenensis</name>
    <dbReference type="NCBI Taxonomy" id="1524460"/>
    <lineage>
        <taxon>Bacteria</taxon>
        <taxon>Pseudomonadati</taxon>
        <taxon>Bacteroidota</taxon>
        <taxon>Saprospiria</taxon>
        <taxon>Saprospirales</taxon>
        <taxon>Haliscomenobacteraceae</taxon>
        <taxon>Phaeodactylibacter</taxon>
    </lineage>
</organism>
<reference evidence="1 2" key="1">
    <citation type="journal article" date="2014" name="Int. J. Syst. Evol. Microbiol.">
        <title>Phaeodactylibacter xiamenensis gen. nov., sp. nov., a member of the family Saprospiraceae isolated from the marine alga Phaeodactylum tricornutum.</title>
        <authorList>
            <person name="Chen Z.Jr."/>
            <person name="Lei X."/>
            <person name="Lai Q."/>
            <person name="Li Y."/>
            <person name="Zhang B."/>
            <person name="Zhang J."/>
            <person name="Zhang H."/>
            <person name="Yang L."/>
            <person name="Zheng W."/>
            <person name="Tian Y."/>
            <person name="Yu Z."/>
            <person name="Xu H.Jr."/>
            <person name="Zheng T."/>
        </authorList>
    </citation>
    <scope>NUCLEOTIDE SEQUENCE [LARGE SCALE GENOMIC DNA]</scope>
    <source>
        <strain evidence="1 2">KD52</strain>
    </source>
</reference>
<gene>
    <name evidence="1" type="ORF">IX84_31295</name>
</gene>
<evidence type="ECO:0000313" key="1">
    <source>
        <dbReference type="EMBL" id="KGE84865.1"/>
    </source>
</evidence>
<proteinExistence type="predicted"/>
<dbReference type="OrthoDB" id="1445004at2"/>
<comment type="caution">
    <text evidence="1">The sequence shown here is derived from an EMBL/GenBank/DDBJ whole genome shotgun (WGS) entry which is preliminary data.</text>
</comment>
<dbReference type="RefSeq" id="WP_044230173.1">
    <property type="nucleotide sequence ID" value="NZ_JPOS01000105.1"/>
</dbReference>
<dbReference type="EMBL" id="JPOS01000105">
    <property type="protein sequence ID" value="KGE84865.1"/>
    <property type="molecule type" value="Genomic_DNA"/>
</dbReference>
<keyword evidence="2" id="KW-1185">Reference proteome</keyword>
<dbReference type="AlphaFoldDB" id="A0A098RY90"/>
<evidence type="ECO:0000313" key="2">
    <source>
        <dbReference type="Proteomes" id="UP000029736"/>
    </source>
</evidence>
<sequence>MSNHQNIQRKLSFGVSSWLAYEFSCNRGNLFNEKYLSYPIGNILNGLTDYQVRSEVNHPHKNTNNQGRPLQIDFVLSDRNNREKWKIAIESKWVGQSEVRLKDIYWDLIRLQNIHREHNDIKTYFLISGFYKKLDVMFSDFDLFHSGKQSTSNRTKNEIVKKDRANITINLRKADSIDKNDLNKRIKKYSNFLLYQKIYCKTAHIYPEEKMFNMTISTIVFEVKKPEGEDKVRELC</sequence>
<dbReference type="STRING" id="1524460.IX84_31295"/>
<accession>A0A098RY90</accession>
<dbReference type="Proteomes" id="UP000029736">
    <property type="component" value="Unassembled WGS sequence"/>
</dbReference>